<name>A0A2P7MVM2_9CYAN</name>
<evidence type="ECO:0000259" key="1">
    <source>
        <dbReference type="Pfam" id="PF14261"/>
    </source>
</evidence>
<reference evidence="2 3" key="1">
    <citation type="journal article" date="2018" name="Environ. Microbiol.">
        <title>Ecological and genomic features of two widespread freshwater picocyanobacteria.</title>
        <authorList>
            <person name="Cabello-Yeves P.J."/>
            <person name="Picazo A."/>
            <person name="Camacho A."/>
            <person name="Callieri C."/>
            <person name="Rosselli R."/>
            <person name="Roda-Garcia J.J."/>
            <person name="Coutinho F.H."/>
            <person name="Rodriguez-Valera F."/>
        </authorList>
    </citation>
    <scope>NUCLEOTIDE SEQUENCE [LARGE SCALE GENOMIC DNA]</scope>
    <source>
        <strain evidence="2 3">Tous</strain>
    </source>
</reference>
<accession>A0A2P7MVM2</accession>
<sequence>MLLDLGREEGEALGEAKVTLRLLNRRCGPLSEVTTARIQALPLDQLEALAEALLDFSGPDDLANWLAEHTG</sequence>
<dbReference type="PANTHER" id="PTHR35586:SF1">
    <property type="entry name" value="SLL1691 PROTEIN"/>
    <property type="match status" value="1"/>
</dbReference>
<evidence type="ECO:0000313" key="3">
    <source>
        <dbReference type="Proteomes" id="UP000243002"/>
    </source>
</evidence>
<feature type="domain" description="DUF4351" evidence="1">
    <location>
        <begin position="8"/>
        <end position="66"/>
    </location>
</feature>
<proteinExistence type="predicted"/>
<dbReference type="PANTHER" id="PTHR35586">
    <property type="entry name" value="SLL1691 PROTEIN"/>
    <property type="match status" value="1"/>
</dbReference>
<gene>
    <name evidence="2" type="ORF">C7K55_07120</name>
</gene>
<dbReference type="AlphaFoldDB" id="A0A2P7MVM2"/>
<keyword evidence="3" id="KW-1185">Reference proteome</keyword>
<dbReference type="InterPro" id="IPR025587">
    <property type="entry name" value="DUF4351"/>
</dbReference>
<organism evidence="2 3">
    <name type="scientific">Cyanobium usitatum str. Tous</name>
    <dbReference type="NCBI Taxonomy" id="2116684"/>
    <lineage>
        <taxon>Bacteria</taxon>
        <taxon>Bacillati</taxon>
        <taxon>Cyanobacteriota</taxon>
        <taxon>Cyanophyceae</taxon>
        <taxon>Synechococcales</taxon>
        <taxon>Prochlorococcaceae</taxon>
        <taxon>Cyanobium</taxon>
    </lineage>
</organism>
<evidence type="ECO:0000313" key="2">
    <source>
        <dbReference type="EMBL" id="PSJ05258.1"/>
    </source>
</evidence>
<comment type="caution">
    <text evidence="2">The sequence shown here is derived from an EMBL/GenBank/DDBJ whole genome shotgun (WGS) entry which is preliminary data.</text>
</comment>
<dbReference type="EMBL" id="PXXO01000007">
    <property type="protein sequence ID" value="PSJ05258.1"/>
    <property type="molecule type" value="Genomic_DNA"/>
</dbReference>
<protein>
    <recommendedName>
        <fullName evidence="1">DUF4351 domain-containing protein</fullName>
    </recommendedName>
</protein>
<dbReference type="Proteomes" id="UP000243002">
    <property type="component" value="Unassembled WGS sequence"/>
</dbReference>
<dbReference type="Pfam" id="PF14261">
    <property type="entry name" value="DUF4351"/>
    <property type="match status" value="1"/>
</dbReference>